<comment type="similarity">
    <text evidence="3">Belongs to the RLP family.</text>
</comment>
<dbReference type="FunFam" id="3.80.10.10:FF:000400">
    <property type="entry name" value="Nuclear pore complex protein NUP107"/>
    <property type="match status" value="1"/>
</dbReference>
<keyword evidence="18 25" id="KW-0472">Membrane</keyword>
<feature type="signal peptide" evidence="26">
    <location>
        <begin position="1"/>
        <end position="22"/>
    </location>
</feature>
<evidence type="ECO:0000259" key="27">
    <source>
        <dbReference type="PROSITE" id="PS50011"/>
    </source>
</evidence>
<dbReference type="InParanoid" id="A0A7N2L0W5"/>
<dbReference type="FunFam" id="1.10.510.10:FF:000445">
    <property type="entry name" value="MDIS1-interacting receptor like kinase 2"/>
    <property type="match status" value="2"/>
</dbReference>
<feature type="domain" description="Protein kinase" evidence="27">
    <location>
        <begin position="476"/>
        <end position="756"/>
    </location>
</feature>
<dbReference type="Pfam" id="PF00069">
    <property type="entry name" value="Pkinase"/>
    <property type="match status" value="2"/>
</dbReference>
<evidence type="ECO:0000256" key="4">
    <source>
        <dbReference type="ARBA" id="ARBA00012513"/>
    </source>
</evidence>
<dbReference type="EC" id="2.7.11.1" evidence="4"/>
<dbReference type="Pfam" id="PF00560">
    <property type="entry name" value="LRR_1"/>
    <property type="match status" value="2"/>
</dbReference>
<evidence type="ECO:0000256" key="23">
    <source>
        <dbReference type="ARBA" id="ARBA00048679"/>
    </source>
</evidence>
<feature type="binding site" evidence="24">
    <location>
        <position position="504"/>
    </location>
    <ligand>
        <name>ATP</name>
        <dbReference type="ChEBI" id="CHEBI:30616"/>
    </ligand>
</feature>
<keyword evidence="14 24" id="KW-0547">Nucleotide-binding</keyword>
<evidence type="ECO:0000256" key="18">
    <source>
        <dbReference type="ARBA" id="ARBA00023136"/>
    </source>
</evidence>
<dbReference type="GO" id="GO:0005524">
    <property type="term" value="F:ATP binding"/>
    <property type="evidence" value="ECO:0007669"/>
    <property type="project" value="UniProtKB-UniRule"/>
</dbReference>
<dbReference type="Gene3D" id="3.30.200.20">
    <property type="entry name" value="Phosphorylase Kinase, domain 1"/>
    <property type="match status" value="2"/>
</dbReference>
<dbReference type="Pfam" id="PF12799">
    <property type="entry name" value="LRR_4"/>
    <property type="match status" value="1"/>
</dbReference>
<evidence type="ECO:0000256" key="2">
    <source>
        <dbReference type="ARBA" id="ARBA00004251"/>
    </source>
</evidence>
<dbReference type="SMART" id="SM00369">
    <property type="entry name" value="LRR_TYP"/>
    <property type="match status" value="10"/>
</dbReference>
<evidence type="ECO:0000256" key="3">
    <source>
        <dbReference type="ARBA" id="ARBA00009592"/>
    </source>
</evidence>
<sequence length="1440" mass="160697">MASKVSISVVVVSWVLCVFMHSTNMFIAAASVAASESSLEAKALRESGWWTHQSNETSLNHCKWNEIECNDGGNVIGTFMDDIYLGDNIIRKFNFSSFPNLVRLSLRNTGLRGSIPRQIGTLSKLTFLSLSSNNLTGHFHLFLTNLTQLEYLFIYQNIISGPIPEELGNLKNLQYLDLSYNKLTGSIPSALGLLTNLSYLLLDSNNITGSIPDKLGDLKNLQYLSLSYNKLTGSIPSAMGHLTNLNYLYLSSNNITGSIPDKLGYLKNLQELDLGFNKLTGSIPSTLGLLTNLTYLNLSNNNIVGSIPIELANCSSLANLSLSHNYLNRSIPSQFSDLISLRFIDLSYNNLTGNIPPYLVNLEFNLSYNSLEGQIPKNLQNHSFDAFIGNKDLCGDFKGFSPCLSSSQIMSKIKMSLPLTIFIVLLLLWCFFYSRCWVIGKTQSNPSRTKNGDLFSIWNFDGKIAYEDIIEATNDFDIRYCIGTGGYGSVYKAQLPSGKVVVLKKLHRLEAEDPSFDKSFKNEVQMLTEIRHRNIVKLHGYCLHKQCMFLVYQYMERGSLFCILSDDVEALELDWPKRMNIIKSIAHALSYMHHECNPVIIHRDISSNNILLNSKLEAFVSDFGTARLLDPDSSNQTLVVATYGYIAPELAYTMVVTEKCDVYSFGMVALEILMGNHPGELLSSLSTLSSQNLMLNEILDQRLPPPNRSIAQDIFFAASVAFACLRTKPKSRPTMKWVSQECLSGIVEIAKAYPYALPQERLCNIASESDSSSLLEHEAEALMESGWWRWWSSNRNNTSSHCKWPGIACNKAGSVTEIKPPRNFMVGDKFVKLNFSSFPNLVRLDLSGNGLQGSITAHFGVLSKLMYFNLSSNNMTGELTTWLANLTQLVELDLSNNHFKGPIPMQLGNLKNLVTINLSGNVLIGPISSSLVHLTNLTSLCLSLNQINSSIPSDHLSLNNNSLNGSIPAQVGSLSLLYIDISHNVISGKIAHHLGELTSLEFLNLSHNSLSGTIPDFLNSMTQISSIDLSYNNLEGKITCKFKDRYPPQAIIGNKGLCSEFKGMPSCLTSTTTDSKEEPERDRFHFSTVILYLLFYLSIFGYLYIFLSTNNNVESERTVNNNGDLLSIWNYDGRIAYEDIIKATEDINIKYCIGTGGYGSVYKAQLPSGNIFALKKLHQLEAKEAALIKSFETEVKVLSEISHRNILKLHGFFLHKQCMYLVYEYMERGSLYCVLSNDDEAVELNWTKRVNIVKSVAHSLSYLHHNFNPTIVHRDISSSNILLNLEFEAFVSDFGTARPLNPNSSHETILAGTYGYVAPEFAYTMVMTEKSNAYRFGVVALETIIGMHPGELLSSLSPSSSNQDVMLKDVLDPRLSPPTDKRDVQDIALVATIAFACLHSNPKSRPTMESVSQEFLSHKATLVKPFREISISQLWQKEYI</sequence>
<proteinExistence type="inferred from homology"/>
<evidence type="ECO:0000256" key="6">
    <source>
        <dbReference type="ARBA" id="ARBA00022512"/>
    </source>
</evidence>
<dbReference type="Pfam" id="PF23598">
    <property type="entry name" value="LRR_14"/>
    <property type="match status" value="1"/>
</dbReference>
<accession>A0A7N2L0W5</accession>
<evidence type="ECO:0000256" key="8">
    <source>
        <dbReference type="ARBA" id="ARBA00022553"/>
    </source>
</evidence>
<keyword evidence="15" id="KW-0418">Kinase</keyword>
<dbReference type="Gramene" id="QL02p081321:mrna">
    <property type="protein sequence ID" value="QL02p081321:mrna"/>
    <property type="gene ID" value="QL02p081321"/>
</dbReference>
<dbReference type="GO" id="GO:0004674">
    <property type="term" value="F:protein serine/threonine kinase activity"/>
    <property type="evidence" value="ECO:0007669"/>
    <property type="project" value="UniProtKB-KW"/>
</dbReference>
<feature type="domain" description="Protein kinase" evidence="27">
    <location>
        <begin position="1147"/>
        <end position="1416"/>
    </location>
</feature>
<dbReference type="Proteomes" id="UP000594261">
    <property type="component" value="Chromosome 2"/>
</dbReference>
<dbReference type="GO" id="GO:0009653">
    <property type="term" value="P:anatomical structure morphogenesis"/>
    <property type="evidence" value="ECO:0007669"/>
    <property type="project" value="UniProtKB-ARBA"/>
</dbReference>
<evidence type="ECO:0000256" key="5">
    <source>
        <dbReference type="ARBA" id="ARBA00022475"/>
    </source>
</evidence>
<evidence type="ECO:0000256" key="16">
    <source>
        <dbReference type="ARBA" id="ARBA00022840"/>
    </source>
</evidence>
<dbReference type="SUPFAM" id="SSF52058">
    <property type="entry name" value="L domain-like"/>
    <property type="match status" value="2"/>
</dbReference>
<dbReference type="Pfam" id="PF13855">
    <property type="entry name" value="LRR_8"/>
    <property type="match status" value="1"/>
</dbReference>
<comment type="similarity">
    <text evidence="21">Belongs to the polygalacturonase-inhibiting protein family.</text>
</comment>
<keyword evidence="16 24" id="KW-0067">ATP-binding</keyword>
<dbReference type="PROSITE" id="PS50011">
    <property type="entry name" value="PROTEIN_KINASE_DOM"/>
    <property type="match status" value="2"/>
</dbReference>
<dbReference type="PRINTS" id="PR00019">
    <property type="entry name" value="LEURICHRPT"/>
</dbReference>
<dbReference type="PROSITE" id="PS00109">
    <property type="entry name" value="PROTEIN_KINASE_TYR"/>
    <property type="match status" value="2"/>
</dbReference>
<evidence type="ECO:0000256" key="10">
    <source>
        <dbReference type="ARBA" id="ARBA00022679"/>
    </source>
</evidence>
<evidence type="ECO:0000256" key="21">
    <source>
        <dbReference type="ARBA" id="ARBA00038043"/>
    </source>
</evidence>
<organism evidence="28 29">
    <name type="scientific">Quercus lobata</name>
    <name type="common">Valley oak</name>
    <dbReference type="NCBI Taxonomy" id="97700"/>
    <lineage>
        <taxon>Eukaryota</taxon>
        <taxon>Viridiplantae</taxon>
        <taxon>Streptophyta</taxon>
        <taxon>Embryophyta</taxon>
        <taxon>Tracheophyta</taxon>
        <taxon>Spermatophyta</taxon>
        <taxon>Magnoliopsida</taxon>
        <taxon>eudicotyledons</taxon>
        <taxon>Gunneridae</taxon>
        <taxon>Pentapetalae</taxon>
        <taxon>rosids</taxon>
        <taxon>fabids</taxon>
        <taxon>Fagales</taxon>
        <taxon>Fagaceae</taxon>
        <taxon>Quercus</taxon>
    </lineage>
</organism>
<keyword evidence="11 25" id="KW-0812">Transmembrane</keyword>
<comment type="subcellular location">
    <subcellularLocation>
        <location evidence="2">Cell membrane</location>
        <topology evidence="2">Single-pass type I membrane protein</topology>
    </subcellularLocation>
    <subcellularLocation>
        <location evidence="1">Secreted</location>
        <location evidence="1">Cell wall</location>
    </subcellularLocation>
</comment>
<keyword evidence="19" id="KW-0675">Receptor</keyword>
<dbReference type="FunFam" id="3.80.10.10:FF:000416">
    <property type="entry name" value="Probable leucine-rich repeat receptor-like protein kinase At5g63930"/>
    <property type="match status" value="1"/>
</dbReference>
<dbReference type="SUPFAM" id="SSF56112">
    <property type="entry name" value="Protein kinase-like (PK-like)"/>
    <property type="match status" value="2"/>
</dbReference>
<dbReference type="GO" id="GO:0099402">
    <property type="term" value="P:plant organ development"/>
    <property type="evidence" value="ECO:0007669"/>
    <property type="project" value="UniProtKB-ARBA"/>
</dbReference>
<evidence type="ECO:0000256" key="22">
    <source>
        <dbReference type="ARBA" id="ARBA00047899"/>
    </source>
</evidence>
<evidence type="ECO:0000256" key="19">
    <source>
        <dbReference type="ARBA" id="ARBA00023170"/>
    </source>
</evidence>
<dbReference type="FunFam" id="3.80.10.10:FF:000095">
    <property type="entry name" value="LRR receptor-like serine/threonine-protein kinase GSO1"/>
    <property type="match status" value="1"/>
</dbReference>
<feature type="transmembrane region" description="Helical" evidence="25">
    <location>
        <begin position="415"/>
        <end position="434"/>
    </location>
</feature>
<evidence type="ECO:0000256" key="11">
    <source>
        <dbReference type="ARBA" id="ARBA00022692"/>
    </source>
</evidence>
<evidence type="ECO:0000256" key="24">
    <source>
        <dbReference type="PROSITE-ProRule" id="PRU10141"/>
    </source>
</evidence>
<comment type="catalytic activity">
    <reaction evidence="23">
        <text>L-seryl-[protein] + ATP = O-phospho-L-seryl-[protein] + ADP + H(+)</text>
        <dbReference type="Rhea" id="RHEA:17989"/>
        <dbReference type="Rhea" id="RHEA-COMP:9863"/>
        <dbReference type="Rhea" id="RHEA-COMP:11604"/>
        <dbReference type="ChEBI" id="CHEBI:15378"/>
        <dbReference type="ChEBI" id="CHEBI:29999"/>
        <dbReference type="ChEBI" id="CHEBI:30616"/>
        <dbReference type="ChEBI" id="CHEBI:83421"/>
        <dbReference type="ChEBI" id="CHEBI:456216"/>
        <dbReference type="EC" id="2.7.11.1"/>
    </reaction>
</comment>
<dbReference type="InterPro" id="IPR055414">
    <property type="entry name" value="LRR_R13L4/SHOC2-like"/>
</dbReference>
<evidence type="ECO:0000256" key="15">
    <source>
        <dbReference type="ARBA" id="ARBA00022777"/>
    </source>
</evidence>
<dbReference type="InterPro" id="IPR011009">
    <property type="entry name" value="Kinase-like_dom_sf"/>
</dbReference>
<dbReference type="Gene3D" id="1.10.510.10">
    <property type="entry name" value="Transferase(Phosphotransferase) domain 1"/>
    <property type="match status" value="2"/>
</dbReference>
<dbReference type="PANTHER" id="PTHR48005:SF16">
    <property type="entry name" value="MDIS1-INTERACTING RECEPTOR LIKE KINASE 2-LIKE ISOFORM X1"/>
    <property type="match status" value="1"/>
</dbReference>
<reference evidence="29" key="1">
    <citation type="journal article" date="2016" name="G3 (Bethesda)">
        <title>First Draft Assembly and Annotation of the Genome of a California Endemic Oak Quercus lobata Nee (Fagaceae).</title>
        <authorList>
            <person name="Sork V.L."/>
            <person name="Fitz-Gibbon S.T."/>
            <person name="Puiu D."/>
            <person name="Crepeau M."/>
            <person name="Gugger P.F."/>
            <person name="Sherman R."/>
            <person name="Stevens K."/>
            <person name="Langley C.H."/>
            <person name="Pellegrini M."/>
            <person name="Salzberg S.L."/>
        </authorList>
    </citation>
    <scope>NUCLEOTIDE SEQUENCE [LARGE SCALE GENOMIC DNA]</scope>
    <source>
        <strain evidence="29">cv. SW786</strain>
    </source>
</reference>
<evidence type="ECO:0000256" key="9">
    <source>
        <dbReference type="ARBA" id="ARBA00022614"/>
    </source>
</evidence>
<evidence type="ECO:0000256" key="17">
    <source>
        <dbReference type="ARBA" id="ARBA00022989"/>
    </source>
</evidence>
<dbReference type="PROSITE" id="PS00107">
    <property type="entry name" value="PROTEIN_KINASE_ATP"/>
    <property type="match status" value="2"/>
</dbReference>
<dbReference type="InterPro" id="IPR051420">
    <property type="entry name" value="Ser_Thr_Kinases_DiverseReg"/>
</dbReference>
<comment type="catalytic activity">
    <reaction evidence="22">
        <text>L-threonyl-[protein] + ATP = O-phospho-L-threonyl-[protein] + ADP + H(+)</text>
        <dbReference type="Rhea" id="RHEA:46608"/>
        <dbReference type="Rhea" id="RHEA-COMP:11060"/>
        <dbReference type="Rhea" id="RHEA-COMP:11605"/>
        <dbReference type="ChEBI" id="CHEBI:15378"/>
        <dbReference type="ChEBI" id="CHEBI:30013"/>
        <dbReference type="ChEBI" id="CHEBI:30616"/>
        <dbReference type="ChEBI" id="CHEBI:61977"/>
        <dbReference type="ChEBI" id="CHEBI:456216"/>
        <dbReference type="EC" id="2.7.11.1"/>
    </reaction>
</comment>
<evidence type="ECO:0000256" key="12">
    <source>
        <dbReference type="ARBA" id="ARBA00022729"/>
    </source>
</evidence>
<evidence type="ECO:0000256" key="7">
    <source>
        <dbReference type="ARBA" id="ARBA00022527"/>
    </source>
</evidence>
<protein>
    <recommendedName>
        <fullName evidence="4">non-specific serine/threonine protein kinase</fullName>
        <ecNumber evidence="4">2.7.11.1</ecNumber>
    </recommendedName>
</protein>
<evidence type="ECO:0000256" key="1">
    <source>
        <dbReference type="ARBA" id="ARBA00004191"/>
    </source>
</evidence>
<dbReference type="PANTHER" id="PTHR48005">
    <property type="entry name" value="LEUCINE RICH REPEAT KINASE 2"/>
    <property type="match status" value="1"/>
</dbReference>
<reference evidence="28" key="2">
    <citation type="submission" date="2021-01" db="UniProtKB">
        <authorList>
            <consortium name="EnsemblPlants"/>
        </authorList>
    </citation>
    <scope>IDENTIFICATION</scope>
</reference>
<dbReference type="PROSITE" id="PS51450">
    <property type="entry name" value="LRR"/>
    <property type="match status" value="5"/>
</dbReference>
<keyword evidence="8" id="KW-0597">Phosphoprotein</keyword>
<dbReference type="InterPro" id="IPR032675">
    <property type="entry name" value="LRR_dom_sf"/>
</dbReference>
<feature type="transmembrane region" description="Helical" evidence="25">
    <location>
        <begin position="1089"/>
        <end position="1107"/>
    </location>
</feature>
<keyword evidence="6" id="KW-0964">Secreted</keyword>
<evidence type="ECO:0000256" key="25">
    <source>
        <dbReference type="SAM" id="Phobius"/>
    </source>
</evidence>
<dbReference type="FunFam" id="3.30.200.20:FF:000309">
    <property type="entry name" value="Leucine-rich repeat receptor protein kinase MSP1"/>
    <property type="match status" value="2"/>
</dbReference>
<dbReference type="OMA" id="AQMGNLR"/>
<evidence type="ECO:0000256" key="14">
    <source>
        <dbReference type="ARBA" id="ARBA00022741"/>
    </source>
</evidence>
<dbReference type="InterPro" id="IPR001611">
    <property type="entry name" value="Leu-rich_rpt"/>
</dbReference>
<keyword evidence="13" id="KW-0677">Repeat</keyword>
<keyword evidence="20" id="KW-0325">Glycoprotein</keyword>
<feature type="binding site" evidence="24">
    <location>
        <position position="1175"/>
    </location>
    <ligand>
        <name>ATP</name>
        <dbReference type="ChEBI" id="CHEBI:30616"/>
    </ligand>
</feature>
<evidence type="ECO:0000313" key="28">
    <source>
        <dbReference type="EnsemblPlants" id="QL02p081321:mrna"/>
    </source>
</evidence>
<dbReference type="Gene3D" id="3.80.10.10">
    <property type="entry name" value="Ribonuclease Inhibitor"/>
    <property type="match status" value="4"/>
</dbReference>
<dbReference type="EnsemblPlants" id="QL02p081321:mrna">
    <property type="protein sequence ID" value="QL02p081321:mrna"/>
    <property type="gene ID" value="QL02p081321"/>
</dbReference>
<evidence type="ECO:0000256" key="20">
    <source>
        <dbReference type="ARBA" id="ARBA00023180"/>
    </source>
</evidence>
<keyword evidence="10" id="KW-0808">Transferase</keyword>
<dbReference type="InterPro" id="IPR008266">
    <property type="entry name" value="Tyr_kinase_AS"/>
</dbReference>
<dbReference type="InterPro" id="IPR025875">
    <property type="entry name" value="Leu-rich_rpt_4"/>
</dbReference>
<dbReference type="InterPro" id="IPR003591">
    <property type="entry name" value="Leu-rich_rpt_typical-subtyp"/>
</dbReference>
<name>A0A7N2L0W5_QUELO</name>
<feature type="chain" id="PRO_5029589985" description="non-specific serine/threonine protein kinase" evidence="26">
    <location>
        <begin position="23"/>
        <end position="1440"/>
    </location>
</feature>
<dbReference type="InterPro" id="IPR017441">
    <property type="entry name" value="Protein_kinase_ATP_BS"/>
</dbReference>
<keyword evidence="12 26" id="KW-0732">Signal</keyword>
<evidence type="ECO:0000256" key="26">
    <source>
        <dbReference type="SAM" id="SignalP"/>
    </source>
</evidence>
<dbReference type="SMART" id="SM00365">
    <property type="entry name" value="LRR_SD22"/>
    <property type="match status" value="9"/>
</dbReference>
<dbReference type="GO" id="GO:0005886">
    <property type="term" value="C:plasma membrane"/>
    <property type="evidence" value="ECO:0007669"/>
    <property type="project" value="UniProtKB-SubCell"/>
</dbReference>
<dbReference type="InterPro" id="IPR000719">
    <property type="entry name" value="Prot_kinase_dom"/>
</dbReference>
<dbReference type="FunFam" id="3.80.10.10:FF:000111">
    <property type="entry name" value="LRR receptor-like serine/threonine-protein kinase ERECTA"/>
    <property type="match status" value="1"/>
</dbReference>
<keyword evidence="6" id="KW-0134">Cell wall</keyword>
<keyword evidence="17 25" id="KW-1133">Transmembrane helix</keyword>
<evidence type="ECO:0000256" key="13">
    <source>
        <dbReference type="ARBA" id="ARBA00022737"/>
    </source>
</evidence>
<keyword evidence="9" id="KW-0433">Leucine-rich repeat</keyword>
<keyword evidence="5" id="KW-1003">Cell membrane</keyword>
<evidence type="ECO:0000313" key="29">
    <source>
        <dbReference type="Proteomes" id="UP000594261"/>
    </source>
</evidence>
<keyword evidence="7" id="KW-0723">Serine/threonine-protein kinase</keyword>
<keyword evidence="29" id="KW-1185">Reference proteome</keyword>